<dbReference type="InterPro" id="IPR010344">
    <property type="entry name" value="YbjH"/>
</dbReference>
<reference evidence="3 4" key="1">
    <citation type="submission" date="2020-05" db="EMBL/GenBank/DDBJ databases">
        <title>First description outside Europe of the emergent pathogen for shellfish aquaculture Vibrio europaeus.</title>
        <authorList>
            <person name="Dubert J."/>
            <person name="Rojas R."/>
        </authorList>
    </citation>
    <scope>NUCLEOTIDE SEQUENCE [LARGE SCALE GENOMIC DNA]</scope>
    <source>
        <strain evidence="3 4">NPI-1</strain>
    </source>
</reference>
<sequence>MNSRLSMLLHPTIAILSPIAFADSQLPHHQRTWAISQSDFGGVGLMQTPTGRMAETGEFNLGSSINSDYQHFTVSLQLMDWLETNMRYTRVPGVKYNENPDYSGSNMYTDKSIDFKLRLLNESYWIPETSIGVRDFGGSGKFDGEFIAATKRFGNLDISLGLGWGYLGQSSSITNPLCKINDYYCNRPKGYVGSGGSFDYNRWFTGPTSFFGGFEYQTPYEPLRLKVEYDGNDYSDDFPTRKTGRNPNPKQMPQHTPWNFGVNYRVSDWGDVKLSYQRGDTVTLGVNIYTNFNNAKTTWRVQPKPDVALSPSSQTKDWKQVSRELEQIAGIYNSKITTDSNILTVEGEQRLFKERTMAVDRASAVLHKYADKTVTEFRIVEKQNGLVLVETAVDRAEYVTASLYISTESNVKDSFTVQETTPKTTTRILANEKQNVRYGLEPVLKQSFGGPESFYSYSLGVDAGASAWLTDNIEIGGTIYFNIADNYDKFNFTKKDPHINNFAVPRVRTMIRAYVHDNPVRLNNLQITWFEQPHESVYTQMYTGYLEMMFAGIGGELLYRPLNSNWAVGLDANLVSQRDPHSWFGTYDSDYFFYDESKCNERTAQCQAYVLSKGTTGHLTGYYMPRWELLENTLFKLSVGKFLGGDTGARLDFSKQFDSGLTVGAYATKTNLTAKEYGEGSFNKGFYISFPLDLFTIKPSTSRAKILWEPLTRDGGQMLNRKYELFETTDSRSKWYERPNLNK</sequence>
<feature type="region of interest" description="Disordered" evidence="1">
    <location>
        <begin position="238"/>
        <end position="257"/>
    </location>
</feature>
<name>A0AAE7DYC6_9VIBR</name>
<dbReference type="Pfam" id="PF06082">
    <property type="entry name" value="YjbH"/>
    <property type="match status" value="1"/>
</dbReference>
<proteinExistence type="predicted"/>
<keyword evidence="2" id="KW-0732">Signal</keyword>
<accession>A0AAE7DYC6</accession>
<feature type="compositionally biased region" description="Polar residues" evidence="1">
    <location>
        <begin position="245"/>
        <end position="257"/>
    </location>
</feature>
<evidence type="ECO:0000256" key="2">
    <source>
        <dbReference type="SAM" id="SignalP"/>
    </source>
</evidence>
<dbReference type="RefSeq" id="WP_171802957.1">
    <property type="nucleotide sequence ID" value="NZ_CP053543.1"/>
</dbReference>
<dbReference type="EMBL" id="CP053543">
    <property type="protein sequence ID" value="QJY38872.1"/>
    <property type="molecule type" value="Genomic_DNA"/>
</dbReference>
<feature type="signal peptide" evidence="2">
    <location>
        <begin position="1"/>
        <end position="22"/>
    </location>
</feature>
<dbReference type="AlphaFoldDB" id="A0AAE7DYC6"/>
<gene>
    <name evidence="3" type="ORF">HOO69_20140</name>
</gene>
<evidence type="ECO:0000313" key="4">
    <source>
        <dbReference type="Proteomes" id="UP000501443"/>
    </source>
</evidence>
<organism evidence="3 4">
    <name type="scientific">Vibrio europaeus</name>
    <dbReference type="NCBI Taxonomy" id="300876"/>
    <lineage>
        <taxon>Bacteria</taxon>
        <taxon>Pseudomonadati</taxon>
        <taxon>Pseudomonadota</taxon>
        <taxon>Gammaproteobacteria</taxon>
        <taxon>Vibrionales</taxon>
        <taxon>Vibrionaceae</taxon>
        <taxon>Vibrio</taxon>
        <taxon>Vibrio oreintalis group</taxon>
    </lineage>
</organism>
<evidence type="ECO:0000256" key="1">
    <source>
        <dbReference type="SAM" id="MobiDB-lite"/>
    </source>
</evidence>
<dbReference type="Proteomes" id="UP000501443">
    <property type="component" value="Chromosome 2"/>
</dbReference>
<feature type="chain" id="PRO_5042225458" evidence="2">
    <location>
        <begin position="23"/>
        <end position="743"/>
    </location>
</feature>
<protein>
    <submittedName>
        <fullName evidence="3">YjbH domain-containing protein</fullName>
    </submittedName>
</protein>
<evidence type="ECO:0000313" key="3">
    <source>
        <dbReference type="EMBL" id="QJY38872.1"/>
    </source>
</evidence>